<evidence type="ECO:0000313" key="4">
    <source>
        <dbReference type="EMBL" id="PWA24744.1"/>
    </source>
</evidence>
<evidence type="ECO:0000313" key="5">
    <source>
        <dbReference type="Proteomes" id="UP000250572"/>
    </source>
</evidence>
<feature type="transmembrane region" description="Helical" evidence="2">
    <location>
        <begin position="12"/>
        <end position="31"/>
    </location>
</feature>
<dbReference type="EMBL" id="NHOQ01001396">
    <property type="protein sequence ID" value="PWA24744.1"/>
    <property type="molecule type" value="Genomic_DNA"/>
</dbReference>
<dbReference type="InterPro" id="IPR051135">
    <property type="entry name" value="Gal/GlcNAc/GalNAc_ST"/>
</dbReference>
<dbReference type="AlphaFoldDB" id="A0A315VNK0"/>
<protein>
    <recommendedName>
        <fullName evidence="1">Sulfotransferase</fullName>
        <ecNumber evidence="1">2.8.2.-</ecNumber>
    </recommendedName>
</protein>
<keyword evidence="2" id="KW-0812">Transmembrane</keyword>
<sequence>MGRQNRFNPKTVTTLIIVYGAAVVLLCGWFVHFVPCNFAPAGPKVHVLLLSSWRSGSSFLGQVFSQHPSVFYLSEPAWHVWTKKWMSGAQGHRTAVRNLLQHLYQCDFSVMGSYLSEKRSVSSMFMWTHSRALCSTPFYPNLDLRIVHLVRDPRAVIRSREGSVKQLRDNDIILEHRNADIESLLFFFAVYCPVAEQQHGAFAQLLNALDLAVNQHGAPSLRHFSCVPGAALQKRRRVEEPSLINVQVTAADFSYDFVLPVGLRHVSVLQNYIAVSVEKVGRLLPGPHHRPRVPDQMNHSEVQVGVLQKGIKGLHLKEASFF</sequence>
<dbReference type="SUPFAM" id="SSF52540">
    <property type="entry name" value="P-loop containing nucleoside triphosphate hydrolases"/>
    <property type="match status" value="1"/>
</dbReference>
<comment type="similarity">
    <text evidence="1">Belongs to the sulfotransferase 1 family.</text>
</comment>
<keyword evidence="5" id="KW-1185">Reference proteome</keyword>
<dbReference type="GO" id="GO:0006790">
    <property type="term" value="P:sulfur compound metabolic process"/>
    <property type="evidence" value="ECO:0007669"/>
    <property type="project" value="TreeGrafter"/>
</dbReference>
<dbReference type="GO" id="GO:0001517">
    <property type="term" value="F:N-acetylglucosamine 6-O-sulfotransferase activity"/>
    <property type="evidence" value="ECO:0007669"/>
    <property type="project" value="TreeGrafter"/>
</dbReference>
<feature type="domain" description="Sulfotransferase" evidence="3">
    <location>
        <begin position="46"/>
        <end position="160"/>
    </location>
</feature>
<dbReference type="InterPro" id="IPR027417">
    <property type="entry name" value="P-loop_NTPase"/>
</dbReference>
<evidence type="ECO:0000259" key="3">
    <source>
        <dbReference type="Pfam" id="PF00685"/>
    </source>
</evidence>
<proteinExistence type="inferred from homology"/>
<accession>A0A315VNK0</accession>
<dbReference type="GO" id="GO:0006044">
    <property type="term" value="P:N-acetylglucosamine metabolic process"/>
    <property type="evidence" value="ECO:0007669"/>
    <property type="project" value="TreeGrafter"/>
</dbReference>
<reference evidence="4 5" key="1">
    <citation type="journal article" date="2018" name="G3 (Bethesda)">
        <title>A High-Quality Reference Genome for the Invasive Mosquitofish Gambusia affinis Using a Chicago Library.</title>
        <authorList>
            <person name="Hoffberg S.L."/>
            <person name="Troendle N.J."/>
            <person name="Glenn T.C."/>
            <person name="Mahmud O."/>
            <person name="Louha S."/>
            <person name="Chalopin D."/>
            <person name="Bennetzen J.L."/>
            <person name="Mauricio R."/>
        </authorList>
    </citation>
    <scope>NUCLEOTIDE SEQUENCE [LARGE SCALE GENOMIC DNA]</scope>
    <source>
        <strain evidence="4">NE01/NJP1002.9</strain>
        <tissue evidence="4">Muscle</tissue>
    </source>
</reference>
<organism evidence="4 5">
    <name type="scientific">Gambusia affinis</name>
    <name type="common">Western mosquitofish</name>
    <name type="synonym">Heterandria affinis</name>
    <dbReference type="NCBI Taxonomy" id="33528"/>
    <lineage>
        <taxon>Eukaryota</taxon>
        <taxon>Metazoa</taxon>
        <taxon>Chordata</taxon>
        <taxon>Craniata</taxon>
        <taxon>Vertebrata</taxon>
        <taxon>Euteleostomi</taxon>
        <taxon>Actinopterygii</taxon>
        <taxon>Neopterygii</taxon>
        <taxon>Teleostei</taxon>
        <taxon>Neoteleostei</taxon>
        <taxon>Acanthomorphata</taxon>
        <taxon>Ovalentaria</taxon>
        <taxon>Atherinomorphae</taxon>
        <taxon>Cyprinodontiformes</taxon>
        <taxon>Poeciliidae</taxon>
        <taxon>Poeciliinae</taxon>
        <taxon>Gambusia</taxon>
    </lineage>
</organism>
<evidence type="ECO:0000256" key="1">
    <source>
        <dbReference type="RuleBase" id="RU361155"/>
    </source>
</evidence>
<name>A0A315VNK0_GAMAF</name>
<dbReference type="PANTHER" id="PTHR10704:SF4">
    <property type="entry name" value="CARBOHYDRATE SULFOTRANSFERASE 6"/>
    <property type="match status" value="1"/>
</dbReference>
<evidence type="ECO:0000256" key="2">
    <source>
        <dbReference type="SAM" id="Phobius"/>
    </source>
</evidence>
<dbReference type="InterPro" id="IPR000863">
    <property type="entry name" value="Sulfotransferase_dom"/>
</dbReference>
<dbReference type="Gene3D" id="3.40.50.300">
    <property type="entry name" value="P-loop containing nucleotide triphosphate hydrolases"/>
    <property type="match status" value="1"/>
</dbReference>
<dbReference type="Pfam" id="PF00685">
    <property type="entry name" value="Sulfotransfer_1"/>
    <property type="match status" value="1"/>
</dbReference>
<comment type="caution">
    <text evidence="4">The sequence shown here is derived from an EMBL/GenBank/DDBJ whole genome shotgun (WGS) entry which is preliminary data.</text>
</comment>
<keyword evidence="1" id="KW-0808">Transferase</keyword>
<dbReference type="EC" id="2.8.2.-" evidence="1"/>
<keyword evidence="2" id="KW-0472">Membrane</keyword>
<keyword evidence="2" id="KW-1133">Transmembrane helix</keyword>
<dbReference type="PANTHER" id="PTHR10704">
    <property type="entry name" value="CARBOHYDRATE SULFOTRANSFERASE"/>
    <property type="match status" value="1"/>
</dbReference>
<gene>
    <name evidence="4" type="ORF">CCH79_00010175</name>
</gene>
<dbReference type="Proteomes" id="UP000250572">
    <property type="component" value="Unassembled WGS sequence"/>
</dbReference>